<dbReference type="Proteomes" id="UP000018144">
    <property type="component" value="Unassembled WGS sequence"/>
</dbReference>
<dbReference type="AlphaFoldDB" id="U4L7Y4"/>
<proteinExistence type="predicted"/>
<evidence type="ECO:0000313" key="1">
    <source>
        <dbReference type="EMBL" id="CCX14256.1"/>
    </source>
</evidence>
<keyword evidence="2" id="KW-1185">Reference proteome</keyword>
<dbReference type="EMBL" id="HF935944">
    <property type="protein sequence ID" value="CCX14256.1"/>
    <property type="molecule type" value="Genomic_DNA"/>
</dbReference>
<accession>U4L7Y4</accession>
<name>U4L7Y4_PYROM</name>
<evidence type="ECO:0000313" key="2">
    <source>
        <dbReference type="Proteomes" id="UP000018144"/>
    </source>
</evidence>
<gene>
    <name evidence="1" type="ORF">PCON_13849</name>
</gene>
<reference evidence="1 2" key="1">
    <citation type="journal article" date="2013" name="PLoS Genet.">
        <title>The genome and development-dependent transcriptomes of Pyronema confluens: a window into fungal evolution.</title>
        <authorList>
            <person name="Traeger S."/>
            <person name="Altegoer F."/>
            <person name="Freitag M."/>
            <person name="Gabaldon T."/>
            <person name="Kempken F."/>
            <person name="Kumar A."/>
            <person name="Marcet-Houben M."/>
            <person name="Poggeler S."/>
            <person name="Stajich J.E."/>
            <person name="Nowrousian M."/>
        </authorList>
    </citation>
    <scope>NUCLEOTIDE SEQUENCE [LARGE SCALE GENOMIC DNA]</scope>
    <source>
        <strain evidence="2">CBS 100304</strain>
        <tissue evidence="1">Vegetative mycelium</tissue>
    </source>
</reference>
<organism evidence="1 2">
    <name type="scientific">Pyronema omphalodes (strain CBS 100304)</name>
    <name type="common">Pyronema confluens</name>
    <dbReference type="NCBI Taxonomy" id="1076935"/>
    <lineage>
        <taxon>Eukaryota</taxon>
        <taxon>Fungi</taxon>
        <taxon>Dikarya</taxon>
        <taxon>Ascomycota</taxon>
        <taxon>Pezizomycotina</taxon>
        <taxon>Pezizomycetes</taxon>
        <taxon>Pezizales</taxon>
        <taxon>Pyronemataceae</taxon>
        <taxon>Pyronema</taxon>
    </lineage>
</organism>
<protein>
    <submittedName>
        <fullName evidence="1">Uncharacterized protein</fullName>
    </submittedName>
</protein>
<sequence>MKSIRTTQRLFGAIRYKTTVAAMPVEGAGMARATAARQAQLKGINVAFQKSKSAYVTFDKWRSKEAVAEEEMLRRAEESARMPNHSI</sequence>